<dbReference type="EMBL" id="JBHUIR010000005">
    <property type="protein sequence ID" value="MFD2258384.1"/>
    <property type="molecule type" value="Genomic_DNA"/>
</dbReference>
<proteinExistence type="predicted"/>
<evidence type="ECO:0000259" key="2">
    <source>
        <dbReference type="Pfam" id="PF01494"/>
    </source>
</evidence>
<dbReference type="InterPro" id="IPR036188">
    <property type="entry name" value="FAD/NAD-bd_sf"/>
</dbReference>
<keyword evidence="1 3" id="KW-0560">Oxidoreductase</keyword>
<dbReference type="EC" id="1.14.13.127" evidence="3"/>
<evidence type="ECO:0000256" key="1">
    <source>
        <dbReference type="ARBA" id="ARBA00023002"/>
    </source>
</evidence>
<reference evidence="4" key="1">
    <citation type="journal article" date="2019" name="Int. J. Syst. Evol. Microbiol.">
        <title>The Global Catalogue of Microorganisms (GCM) 10K type strain sequencing project: providing services to taxonomists for standard genome sequencing and annotation.</title>
        <authorList>
            <consortium name="The Broad Institute Genomics Platform"/>
            <consortium name="The Broad Institute Genome Sequencing Center for Infectious Disease"/>
            <person name="Wu L."/>
            <person name="Ma J."/>
        </authorList>
    </citation>
    <scope>NUCLEOTIDE SEQUENCE [LARGE SCALE GENOMIC DNA]</scope>
    <source>
        <strain evidence="4">KCTC 23707</strain>
    </source>
</reference>
<name>A0ABW5DCT5_9HYPH</name>
<gene>
    <name evidence="3" type="ORF">ACFSMZ_01190</name>
</gene>
<dbReference type="NCBIfam" id="NF004829">
    <property type="entry name" value="PRK06183.1-3"/>
    <property type="match status" value="1"/>
</dbReference>
<dbReference type="RefSeq" id="WP_345100021.1">
    <property type="nucleotide sequence ID" value="NZ_BAABGS010000073.1"/>
</dbReference>
<feature type="domain" description="FAD-binding" evidence="2">
    <location>
        <begin position="8"/>
        <end position="345"/>
    </location>
</feature>
<keyword evidence="4" id="KW-1185">Reference proteome</keyword>
<dbReference type="SUPFAM" id="SSF51905">
    <property type="entry name" value="FAD/NAD(P)-binding domain"/>
    <property type="match status" value="1"/>
</dbReference>
<dbReference type="PANTHER" id="PTHR43476:SF3">
    <property type="entry name" value="FAD-BINDING MONOOXYGENASE"/>
    <property type="match status" value="1"/>
</dbReference>
<dbReference type="InterPro" id="IPR050631">
    <property type="entry name" value="PheA/TfdB_FAD_monoxygenase"/>
</dbReference>
<accession>A0ABW5DCT5</accession>
<evidence type="ECO:0000313" key="3">
    <source>
        <dbReference type="EMBL" id="MFD2258384.1"/>
    </source>
</evidence>
<dbReference type="Gene3D" id="3.50.50.60">
    <property type="entry name" value="FAD/NAD(P)-binding domain"/>
    <property type="match status" value="1"/>
</dbReference>
<dbReference type="GO" id="GO:0008688">
    <property type="term" value="F:3-(3-hydroxyphenyl)propionate hydroxylase activity"/>
    <property type="evidence" value="ECO:0007669"/>
    <property type="project" value="UniProtKB-EC"/>
</dbReference>
<evidence type="ECO:0000313" key="4">
    <source>
        <dbReference type="Proteomes" id="UP001597373"/>
    </source>
</evidence>
<organism evidence="3 4">
    <name type="scientific">Chelativorans composti</name>
    <dbReference type="NCBI Taxonomy" id="768533"/>
    <lineage>
        <taxon>Bacteria</taxon>
        <taxon>Pseudomonadati</taxon>
        <taxon>Pseudomonadota</taxon>
        <taxon>Alphaproteobacteria</taxon>
        <taxon>Hyphomicrobiales</taxon>
        <taxon>Phyllobacteriaceae</taxon>
        <taxon>Chelativorans</taxon>
    </lineage>
</organism>
<dbReference type="NCBIfam" id="NF004831">
    <property type="entry name" value="PRK06183.1-5"/>
    <property type="match status" value="1"/>
</dbReference>
<dbReference type="PRINTS" id="PR00420">
    <property type="entry name" value="RNGMNOXGNASE"/>
</dbReference>
<protein>
    <submittedName>
        <fullName evidence="3">Bifunctional 3-(3-hydroxy-phenyl)propionate/3-hydroxycinnamic acid hydroxylase</fullName>
        <ecNumber evidence="3">1.14.13.127</ecNumber>
    </submittedName>
</protein>
<dbReference type="Gene3D" id="3.30.70.2450">
    <property type="match status" value="1"/>
</dbReference>
<dbReference type="PANTHER" id="PTHR43476">
    <property type="entry name" value="3-(3-HYDROXY-PHENYL)PROPIONATE/3-HYDROXYCINNAMIC ACID HYDROXYLASE"/>
    <property type="match status" value="1"/>
</dbReference>
<comment type="caution">
    <text evidence="3">The sequence shown here is derived from an EMBL/GenBank/DDBJ whole genome shotgun (WGS) entry which is preliminary data.</text>
</comment>
<dbReference type="InterPro" id="IPR002938">
    <property type="entry name" value="FAD-bd"/>
</dbReference>
<dbReference type="Proteomes" id="UP001597373">
    <property type="component" value="Unassembled WGS sequence"/>
</dbReference>
<sequence length="544" mass="62201">MVQQTAFDADVIIVGGGPAGTTLANLLGTYGVKTIVLEREADIIDYPRAVGIDDEALRTFQTTDLAEALLKDMIQNTLLRYHHSNGKMFAEVGPKTKPFGWPRRNLFIQPLTERTVRNGLQRFPHVSLLAGHEVQNLKQDADGVTLTVKTAEGEKTLRARYVVGCDGGRSTIRKLLDIKLMGDTHPWRWLVIDVRNDDRFEPYSAIYCDPHRPCMVIDLPYGHRRFEFRLKHDETEEQMSKPEEIERLLRTRLGPDEKPDIIRARIYTHHSRVADRFGKGRVFIAGDAAHLQPPFFGQGLNSGMRDVMNLSWKLAMVVQGKADPKILDTYEQERQHHAEQMVKFATGIGKFYAPYSYFTEYFRKAFFWLVQRLPSMRDYILQMKFKPLPYYERGIVDHSNAGGKSMVGRMMVQPRVADAEDRAMLLDDAIGKGFAIIGINEDPAAQLTAEDKDYFRQIGTIVQINRSRRGKVGWSADPDTLVLDDLDGVFRDLLLKYPKQRFYILRPDRYVFAVCDRHELSASVKRLRAQLGEPRQEALPMAAE</sequence>
<dbReference type="Pfam" id="PF01494">
    <property type="entry name" value="FAD_binding_3"/>
    <property type="match status" value="1"/>
</dbReference>